<accession>A0A222YYQ7</accession>
<dbReference type="Gene3D" id="2.30.30.100">
    <property type="match status" value="1"/>
</dbReference>
<keyword evidence="2" id="KW-1185">Reference proteome</keyword>
<dbReference type="Proteomes" id="UP000221247">
    <property type="component" value="Segment"/>
</dbReference>
<gene>
    <name evidence="1" type="primary">159</name>
    <name evidence="1" type="ORF">PBI_BELLAMY_159</name>
</gene>
<name>A0A222YYQ7_9CAUD</name>
<organism evidence="1 2">
    <name type="scientific">Synechococcus phage Bellamy</name>
    <dbReference type="NCBI Taxonomy" id="2023996"/>
    <lineage>
        <taxon>Viruses</taxon>
        <taxon>Duplodnaviria</taxon>
        <taxon>Heunggongvirae</taxon>
        <taxon>Uroviricota</taxon>
        <taxon>Caudoviricetes</taxon>
        <taxon>Pantevenvirales</taxon>
        <taxon>Kyanoviridae</taxon>
        <taxon>Bellamyvirus</taxon>
        <taxon>Bellamyvirus bellamy</taxon>
    </lineage>
</organism>
<dbReference type="KEGG" id="vg:54981489"/>
<dbReference type="GeneID" id="54981489"/>
<sequence>MTIKLMLLKSGEDIITDVSEMCVGTEENKRVIGYYMNRPCIVKMVNPNVVKEDAKEKKAGYEVTMFPWIPLTPDEDIPVPADWVITMVNPTAKLKEMYIEDIVNYGKDNQGDTADNQSDSDQSD</sequence>
<reference evidence="1 2" key="1">
    <citation type="submission" date="2017-06" db="EMBL/GenBank/DDBJ databases">
        <authorList>
            <person name="Kim H.J."/>
            <person name="Triplett B.A."/>
        </authorList>
    </citation>
    <scope>NUCLEOTIDE SEQUENCE [LARGE SCALE GENOMIC DNA]</scope>
</reference>
<proteinExistence type="predicted"/>
<protein>
    <submittedName>
        <fullName evidence="1">Uncharacterized protein</fullName>
    </submittedName>
</protein>
<evidence type="ECO:0000313" key="1">
    <source>
        <dbReference type="EMBL" id="ASR76204.1"/>
    </source>
</evidence>
<dbReference type="RefSeq" id="YP_009791316.1">
    <property type="nucleotide sequence ID" value="NC_047838.1"/>
</dbReference>
<evidence type="ECO:0000313" key="2">
    <source>
        <dbReference type="Proteomes" id="UP000221247"/>
    </source>
</evidence>
<dbReference type="EMBL" id="MF351863">
    <property type="protein sequence ID" value="ASR76204.1"/>
    <property type="molecule type" value="Genomic_DNA"/>
</dbReference>